<organism evidence="1 2">
    <name type="scientific">Caballeronia arationis</name>
    <dbReference type="NCBI Taxonomy" id="1777142"/>
    <lineage>
        <taxon>Bacteria</taxon>
        <taxon>Pseudomonadati</taxon>
        <taxon>Pseudomonadota</taxon>
        <taxon>Betaproteobacteria</taxon>
        <taxon>Burkholderiales</taxon>
        <taxon>Burkholderiaceae</taxon>
        <taxon>Caballeronia</taxon>
    </lineage>
</organism>
<sequence length="661" mass="70784">MPLLDNLPVIDDRRYSDLVAEARTRIPRYAPEWTDLNDNEPGMAVVQLLAWLAEMLIYRLGQVPLLNTIKFLELLGIELTPAQPASAEVSFAVLPTWPEPTVIVPLHTQVAADVPGADTPLVFETERALIALAARLDGVQLDSGFQHTDVSTVNADARDGFAPFGSTARIGAALMLGFDSTLDFPATQLDLMIWTRPPAKGSVLFVASGAATPPPAVFAWEYWNGKEWIALDSLKDETAAFTRSGHVLLQTPAPDDVDGPLQRAVLGNFTAPRYWIRARLVSGAYQIAPMLLAARINTVAVLNAQTVDAEVLGRATGLDDQVFTLANRPVLAGTLDLAIDEGRGEEAWTEVPDFFASGPDDRHYVLDRSTGEVRFGRGARLRVPIANPNQPANVIARSYRFGGGTAGNVAAGRIADLREPVAGIDADGVVNLLAADGGADEETLDAAQTRAQQTLKSHERAVTAGDFELHALEAGGVARAKALPLYHPQFEGIAVPGVVSVIVVPQAATADPLDDPAPVPTEATLRNVCAVLDPRRLATTELYAIAPRYREVAVSAKLTVKADSDLASVKQQALALLQRYLHPLVGGEDASATENGSGWPFGGDIYYASIVQRLLLPGVRRVSDVLFTIDSEPMPPCSDVTIEPLALVKSGAHRITVQYEA</sequence>
<protein>
    <submittedName>
        <fullName evidence="1">Putative baseplate assembly protein</fullName>
    </submittedName>
</protein>
<proteinExistence type="predicted"/>
<dbReference type="Proteomes" id="UP000219522">
    <property type="component" value="Unassembled WGS sequence"/>
</dbReference>
<dbReference type="InterPro" id="IPR011749">
    <property type="entry name" value="CHP02243"/>
</dbReference>
<evidence type="ECO:0000313" key="1">
    <source>
        <dbReference type="EMBL" id="SOE54430.1"/>
    </source>
</evidence>
<comment type="caution">
    <text evidence="1">The sequence shown here is derived from an EMBL/GenBank/DDBJ whole genome shotgun (WGS) entry which is preliminary data.</text>
</comment>
<keyword evidence="2" id="KW-1185">Reference proteome</keyword>
<dbReference type="RefSeq" id="WP_062640011.1">
    <property type="nucleotide sequence ID" value="NZ_FCOG02000072.1"/>
</dbReference>
<dbReference type="NCBIfam" id="TIGR02243">
    <property type="entry name" value="putative baseplate assembly protein"/>
    <property type="match status" value="1"/>
</dbReference>
<dbReference type="AlphaFoldDB" id="A0A7Z7I2R9"/>
<name>A0A7Z7I2R9_9BURK</name>
<reference evidence="1 2" key="1">
    <citation type="submission" date="2017-09" db="EMBL/GenBank/DDBJ databases">
        <authorList>
            <person name="Varghese N."/>
            <person name="Submissions S."/>
        </authorList>
    </citation>
    <scope>NUCLEOTIDE SEQUENCE [LARGE SCALE GENOMIC DNA]</scope>
    <source>
        <strain evidence="1 2">OK806</strain>
    </source>
</reference>
<evidence type="ECO:0000313" key="2">
    <source>
        <dbReference type="Proteomes" id="UP000219522"/>
    </source>
</evidence>
<dbReference type="EMBL" id="OCSU01000001">
    <property type="protein sequence ID" value="SOE54430.1"/>
    <property type="molecule type" value="Genomic_DNA"/>
</dbReference>
<dbReference type="OrthoDB" id="9027184at2"/>
<accession>A0A7Z7I2R9</accession>
<gene>
    <name evidence="1" type="ORF">SAMN05446927_0825</name>
</gene>